<accession>A0AAV6W3L9</accession>
<keyword evidence="3" id="KW-0408">Iron</keyword>
<dbReference type="Pfam" id="PF03171">
    <property type="entry name" value="2OG-FeII_Oxy"/>
    <property type="match status" value="2"/>
</dbReference>
<feature type="compositionally biased region" description="Basic and acidic residues" evidence="4">
    <location>
        <begin position="65"/>
        <end position="76"/>
    </location>
</feature>
<dbReference type="SUPFAM" id="SSF51197">
    <property type="entry name" value="Clavaminate synthase-like"/>
    <property type="match status" value="2"/>
</dbReference>
<name>A0AAV6W3L9_9LAMI</name>
<comment type="caution">
    <text evidence="6">The sequence shown here is derived from an EMBL/GenBank/DDBJ whole genome shotgun (WGS) entry which is preliminary data.</text>
</comment>
<dbReference type="GO" id="GO:0009805">
    <property type="term" value="P:coumarin biosynthetic process"/>
    <property type="evidence" value="ECO:0007669"/>
    <property type="project" value="UniProtKB-ARBA"/>
</dbReference>
<dbReference type="PRINTS" id="PR00682">
    <property type="entry name" value="IPNSYNTHASE"/>
</dbReference>
<evidence type="ECO:0000313" key="6">
    <source>
        <dbReference type="EMBL" id="KAG8362975.1"/>
    </source>
</evidence>
<dbReference type="PROSITE" id="PS51471">
    <property type="entry name" value="FE2OG_OXY"/>
    <property type="match status" value="2"/>
</dbReference>
<evidence type="ECO:0000256" key="2">
    <source>
        <dbReference type="ARBA" id="ARBA00022723"/>
    </source>
</evidence>
<proteinExistence type="inferred from homology"/>
<feature type="region of interest" description="Disordered" evidence="4">
    <location>
        <begin position="65"/>
        <end position="89"/>
    </location>
</feature>
<feature type="domain" description="Fe2OG dioxygenase" evidence="5">
    <location>
        <begin position="143"/>
        <end position="284"/>
    </location>
</feature>
<dbReference type="InterPro" id="IPR027443">
    <property type="entry name" value="IPNS-like_sf"/>
</dbReference>
<dbReference type="GO" id="GO:0046872">
    <property type="term" value="F:metal ion binding"/>
    <property type="evidence" value="ECO:0007669"/>
    <property type="project" value="UniProtKB-KW"/>
</dbReference>
<evidence type="ECO:0000256" key="4">
    <source>
        <dbReference type="SAM" id="MobiDB-lite"/>
    </source>
</evidence>
<reference evidence="6" key="1">
    <citation type="submission" date="2019-10" db="EMBL/GenBank/DDBJ databases">
        <authorList>
            <person name="Zhang R."/>
            <person name="Pan Y."/>
            <person name="Wang J."/>
            <person name="Ma R."/>
            <person name="Yu S."/>
        </authorList>
    </citation>
    <scope>NUCLEOTIDE SEQUENCE</scope>
    <source>
        <strain evidence="6">LA-IB0</strain>
        <tissue evidence="6">Leaf</tissue>
    </source>
</reference>
<dbReference type="EMBL" id="WHWC01000142">
    <property type="protein sequence ID" value="KAG8362975.1"/>
    <property type="molecule type" value="Genomic_DNA"/>
</dbReference>
<keyword evidence="2" id="KW-0479">Metal-binding</keyword>
<sequence length="609" mass="69906">MGEVVVDPAFIQALEHRPKPETIVAENIHNRPLPYTSPEPDADALERLIARNRRCMQELGIFPEEKRKVSRDEKSDGNSASHEPDDEELRELVNQWPQNPPEMRQVCEEYAAEVQKLAYKLLELMALSLGLARDRFNGFFTDQTSFLRLNYYPPCPIPDLALGVGRHKDAGALTILAQDDVGGLQVKRKTDGEWILVKPTPHAYIINVGDIIQVIMYTWALDLCLKKILMFGAMINMKVWNIDESEFGEGKIFDSFLHESCTLHYGRAPGELVNEQNPANRRHPVIDLSPLNSLDFDTDALARLVAEIGDACKNWGFFHVINHWVPLQALEKVDLTSRKFFALSRDEKRKVRRSRANPVGYSDFGITKNNSDWKEVFDSIIEDPIVIYASDEPDDKELKELHNQWPHVYTYIYILIMIYFCREVCEGYNAEMQKLSNKLMELIALSLGLEKDRFDGFFKEPTTFTRLNYYPASPDPQSTLGLRVHKDAGALTILVQDDVGGLEVKRKGDDEWISVKPIPGAYIVNVGDLIQVWSNDKYESVEHRVKANSEKERYSIAFFLNPSHYIWVEPLEEFINEENPTKHKGYRWGKYYATRKLSNFKKVVTAGNC</sequence>
<dbReference type="PANTHER" id="PTHR47991">
    <property type="entry name" value="OXOGLUTARATE/IRON-DEPENDENT DIOXYGENASE"/>
    <property type="match status" value="1"/>
</dbReference>
<dbReference type="FunFam" id="2.60.120.330:FF:000012">
    <property type="entry name" value="Gibberellin 20 oxidase 1"/>
    <property type="match status" value="1"/>
</dbReference>
<dbReference type="InterPro" id="IPR005123">
    <property type="entry name" value="Oxoglu/Fe-dep_dioxygenase_dom"/>
</dbReference>
<gene>
    <name evidence="6" type="ORF">BUALT_BualtUnG0017500</name>
</gene>
<dbReference type="GO" id="GO:0002238">
    <property type="term" value="P:response to molecule of fungal origin"/>
    <property type="evidence" value="ECO:0007669"/>
    <property type="project" value="UniProtKB-ARBA"/>
</dbReference>
<keyword evidence="7" id="KW-1185">Reference proteome</keyword>
<dbReference type="GO" id="GO:0016706">
    <property type="term" value="F:2-oxoglutarate-dependent dioxygenase activity"/>
    <property type="evidence" value="ECO:0007669"/>
    <property type="project" value="UniProtKB-ARBA"/>
</dbReference>
<dbReference type="InterPro" id="IPR044861">
    <property type="entry name" value="IPNS-like_FE2OG_OXY"/>
</dbReference>
<feature type="domain" description="Fe2OG dioxygenase" evidence="5">
    <location>
        <begin position="461"/>
        <end position="562"/>
    </location>
</feature>
<evidence type="ECO:0000256" key="1">
    <source>
        <dbReference type="ARBA" id="ARBA00008056"/>
    </source>
</evidence>
<dbReference type="InterPro" id="IPR026992">
    <property type="entry name" value="DIOX_N"/>
</dbReference>
<organism evidence="6 7">
    <name type="scientific">Buddleja alternifolia</name>
    <dbReference type="NCBI Taxonomy" id="168488"/>
    <lineage>
        <taxon>Eukaryota</taxon>
        <taxon>Viridiplantae</taxon>
        <taxon>Streptophyta</taxon>
        <taxon>Embryophyta</taxon>
        <taxon>Tracheophyta</taxon>
        <taxon>Spermatophyta</taxon>
        <taxon>Magnoliopsida</taxon>
        <taxon>eudicotyledons</taxon>
        <taxon>Gunneridae</taxon>
        <taxon>Pentapetalae</taxon>
        <taxon>asterids</taxon>
        <taxon>lamiids</taxon>
        <taxon>Lamiales</taxon>
        <taxon>Scrophulariaceae</taxon>
        <taxon>Buddlejeae</taxon>
        <taxon>Buddleja</taxon>
    </lineage>
</organism>
<dbReference type="AlphaFoldDB" id="A0AAV6W3L9"/>
<dbReference type="Pfam" id="PF14226">
    <property type="entry name" value="DIOX_N"/>
    <property type="match status" value="1"/>
</dbReference>
<evidence type="ECO:0000259" key="5">
    <source>
        <dbReference type="PROSITE" id="PS51471"/>
    </source>
</evidence>
<comment type="similarity">
    <text evidence="1">Belongs to the iron/ascorbate-dependent oxidoreductase family.</text>
</comment>
<protein>
    <recommendedName>
        <fullName evidence="5">Fe2OG dioxygenase domain-containing protein</fullName>
    </recommendedName>
</protein>
<evidence type="ECO:0000256" key="3">
    <source>
        <dbReference type="ARBA" id="ARBA00023004"/>
    </source>
</evidence>
<evidence type="ECO:0000313" key="7">
    <source>
        <dbReference type="Proteomes" id="UP000826271"/>
    </source>
</evidence>
<dbReference type="Proteomes" id="UP000826271">
    <property type="component" value="Unassembled WGS sequence"/>
</dbReference>
<dbReference type="Gene3D" id="2.60.120.330">
    <property type="entry name" value="B-lactam Antibiotic, Isopenicillin N Synthase, Chain"/>
    <property type="match status" value="2"/>
</dbReference>
<dbReference type="InterPro" id="IPR050295">
    <property type="entry name" value="Plant_2OG-oxidoreductases"/>
</dbReference>